<feature type="transmembrane region" description="Helical" evidence="7">
    <location>
        <begin position="20"/>
        <end position="40"/>
    </location>
</feature>
<dbReference type="PANTHER" id="PTHR34856:SF2">
    <property type="entry name" value="PROTEIN NRFD"/>
    <property type="match status" value="1"/>
</dbReference>
<feature type="transmembrane region" description="Helical" evidence="7">
    <location>
        <begin position="232"/>
        <end position="249"/>
    </location>
</feature>
<dbReference type="EMBL" id="CP121694">
    <property type="protein sequence ID" value="WRO22667.1"/>
    <property type="molecule type" value="Genomic_DNA"/>
</dbReference>
<dbReference type="InterPro" id="IPR052049">
    <property type="entry name" value="Electron_transfer_protein"/>
</dbReference>
<organism evidence="8 9">
    <name type="scientific">Metallumcola ferriviriculae</name>
    <dbReference type="NCBI Taxonomy" id="3039180"/>
    <lineage>
        <taxon>Bacteria</taxon>
        <taxon>Bacillati</taxon>
        <taxon>Bacillota</taxon>
        <taxon>Clostridia</taxon>
        <taxon>Neomoorellales</taxon>
        <taxon>Desulfitibacteraceae</taxon>
        <taxon>Metallumcola</taxon>
    </lineage>
</organism>
<feature type="transmembrane region" description="Helical" evidence="7">
    <location>
        <begin position="191"/>
        <end position="211"/>
    </location>
</feature>
<keyword evidence="9" id="KW-1185">Reference proteome</keyword>
<dbReference type="RefSeq" id="WP_366922074.1">
    <property type="nucleotide sequence ID" value="NZ_CP121694.1"/>
</dbReference>
<evidence type="ECO:0000256" key="7">
    <source>
        <dbReference type="SAM" id="Phobius"/>
    </source>
</evidence>
<keyword evidence="6 7" id="KW-0472">Membrane</keyword>
<evidence type="ECO:0000256" key="4">
    <source>
        <dbReference type="ARBA" id="ARBA00022692"/>
    </source>
</evidence>
<comment type="similarity">
    <text evidence="2">Belongs to the NrfD family.</text>
</comment>
<feature type="transmembrane region" description="Helical" evidence="7">
    <location>
        <begin position="304"/>
        <end position="331"/>
    </location>
</feature>
<evidence type="ECO:0000256" key="1">
    <source>
        <dbReference type="ARBA" id="ARBA00004651"/>
    </source>
</evidence>
<dbReference type="Proteomes" id="UP001329915">
    <property type="component" value="Chromosome"/>
</dbReference>
<dbReference type="PANTHER" id="PTHR34856">
    <property type="entry name" value="PROTEIN NRFD"/>
    <property type="match status" value="1"/>
</dbReference>
<feature type="transmembrane region" description="Helical" evidence="7">
    <location>
        <begin position="153"/>
        <end position="179"/>
    </location>
</feature>
<evidence type="ECO:0000256" key="3">
    <source>
        <dbReference type="ARBA" id="ARBA00022475"/>
    </source>
</evidence>
<feature type="transmembrane region" description="Helical" evidence="7">
    <location>
        <begin position="351"/>
        <end position="372"/>
    </location>
</feature>
<name>A0AAU0UQM6_9FIRM</name>
<accession>A0AAU0UQM6</accession>
<comment type="subcellular location">
    <subcellularLocation>
        <location evidence="1">Cell membrane</location>
        <topology evidence="1">Multi-pass membrane protein</topology>
    </subcellularLocation>
</comment>
<dbReference type="GO" id="GO:0005886">
    <property type="term" value="C:plasma membrane"/>
    <property type="evidence" value="ECO:0007669"/>
    <property type="project" value="UniProtKB-SubCell"/>
</dbReference>
<dbReference type="AlphaFoldDB" id="A0AAU0UQM6"/>
<evidence type="ECO:0000256" key="2">
    <source>
        <dbReference type="ARBA" id="ARBA00008929"/>
    </source>
</evidence>
<protein>
    <submittedName>
        <fullName evidence="8">Polysulfide reductase NrfD</fullName>
    </submittedName>
</protein>
<feature type="transmembrane region" description="Helical" evidence="7">
    <location>
        <begin position="93"/>
        <end position="113"/>
    </location>
</feature>
<dbReference type="Pfam" id="PF03916">
    <property type="entry name" value="NrfD"/>
    <property type="match status" value="1"/>
</dbReference>
<reference evidence="8 9" key="1">
    <citation type="submission" date="2023-04" db="EMBL/GenBank/DDBJ databases">
        <authorList>
            <person name="Hsu D."/>
        </authorList>
    </citation>
    <scope>NUCLEOTIDE SEQUENCE [LARGE SCALE GENOMIC DNA]</scope>
    <source>
        <strain evidence="8 9">MK1</strain>
    </source>
</reference>
<evidence type="ECO:0000313" key="9">
    <source>
        <dbReference type="Proteomes" id="UP001329915"/>
    </source>
</evidence>
<feature type="transmembrane region" description="Helical" evidence="7">
    <location>
        <begin position="52"/>
        <end position="73"/>
    </location>
</feature>
<dbReference type="Gene3D" id="1.20.1630.10">
    <property type="entry name" value="Formate dehydrogenase/DMSO reductase domain"/>
    <property type="match status" value="1"/>
</dbReference>
<keyword evidence="5 7" id="KW-1133">Transmembrane helix</keyword>
<evidence type="ECO:0000256" key="6">
    <source>
        <dbReference type="ARBA" id="ARBA00023136"/>
    </source>
</evidence>
<proteinExistence type="inferred from homology"/>
<feature type="transmembrane region" description="Helical" evidence="7">
    <location>
        <begin position="269"/>
        <end position="292"/>
    </location>
</feature>
<keyword evidence="4 7" id="KW-0812">Transmembrane</keyword>
<keyword evidence="3" id="KW-1003">Cell membrane</keyword>
<evidence type="ECO:0000256" key="5">
    <source>
        <dbReference type="ARBA" id="ARBA00022989"/>
    </source>
</evidence>
<dbReference type="KEGG" id="dbc:MFMK1_002505"/>
<gene>
    <name evidence="8" type="primary">nrfD</name>
    <name evidence="8" type="ORF">MFMK1_002505</name>
</gene>
<dbReference type="InterPro" id="IPR005614">
    <property type="entry name" value="NrfD-like"/>
</dbReference>
<evidence type="ECO:0000313" key="8">
    <source>
        <dbReference type="EMBL" id="WRO22667.1"/>
    </source>
</evidence>
<sequence length="386" mass="42866">MTGYVYPNEIEVNWGLFIVLYPYITGLVAGAFIVSSLYHVFGKEDLKPVSRLSLVSALAYLMVAPLPLLLHLGQPLRAFNILWTPNPNSAMAGFGYIYSFYMIVVLLEVWFIFREDLVHYADNSTGVTRFGYRMLTLGARDISPPTLAMDHKIVTVLAMIGIPSAAFLHGYVGFIFGAIKANALWSTPLQPVIFLMSAVVSGIALQILIYAAACKFRKRRIDMACLKTLNKFLWAFLIVDVLLEELDLLQKAYEAREAWPAIHTLFEEAIPLTHFTQIWIGAFIPIVLLIIARWDRVSNAAQRLLTIMSSAMVVIGVFAMRFNVVIGGQMISKSNVGLTSFQAHLVADEGIIPTVGILVLPLIILVVLIRILPPWLEGEAAMTGDH</sequence>